<keyword evidence="4" id="KW-1185">Reference proteome</keyword>
<keyword evidence="2" id="KW-0472">Membrane</keyword>
<dbReference type="RefSeq" id="WP_052014945.1">
    <property type="nucleotide sequence ID" value="NZ_CP068983.1"/>
</dbReference>
<evidence type="ECO:0000313" key="3">
    <source>
        <dbReference type="EMBL" id="MCI0128162.1"/>
    </source>
</evidence>
<feature type="compositionally biased region" description="Low complexity" evidence="1">
    <location>
        <begin position="17"/>
        <end position="30"/>
    </location>
</feature>
<name>A0AA41QPW9_9HYPH</name>
<dbReference type="AlphaFoldDB" id="A0AA41QPW9"/>
<reference evidence="3" key="1">
    <citation type="submission" date="2022-03" db="EMBL/GenBank/DDBJ databases">
        <title>The complete genome sequence of a Methyloterrigena soli.</title>
        <authorList>
            <person name="Zi Z."/>
        </authorList>
    </citation>
    <scope>NUCLEOTIDE SEQUENCE</scope>
    <source>
        <strain evidence="3">M48</strain>
    </source>
</reference>
<dbReference type="Proteomes" id="UP001156140">
    <property type="component" value="Unassembled WGS sequence"/>
</dbReference>
<gene>
    <name evidence="3" type="ORF">ML536_15135</name>
</gene>
<accession>A0AA41QPW9</accession>
<proteinExistence type="predicted"/>
<keyword evidence="2" id="KW-0812">Transmembrane</keyword>
<evidence type="ECO:0000256" key="2">
    <source>
        <dbReference type="SAM" id="Phobius"/>
    </source>
</evidence>
<comment type="caution">
    <text evidence="3">The sequence shown here is derived from an EMBL/GenBank/DDBJ whole genome shotgun (WGS) entry which is preliminary data.</text>
</comment>
<dbReference type="EMBL" id="JALAZD010000001">
    <property type="protein sequence ID" value="MCI0128162.1"/>
    <property type="molecule type" value="Genomic_DNA"/>
</dbReference>
<organism evidence="3 4">
    <name type="scientific">Paradevosia shaoguanensis</name>
    <dbReference type="NCBI Taxonomy" id="1335043"/>
    <lineage>
        <taxon>Bacteria</taxon>
        <taxon>Pseudomonadati</taxon>
        <taxon>Pseudomonadota</taxon>
        <taxon>Alphaproteobacteria</taxon>
        <taxon>Hyphomicrobiales</taxon>
        <taxon>Devosiaceae</taxon>
        <taxon>Paradevosia</taxon>
    </lineage>
</organism>
<feature type="region of interest" description="Disordered" evidence="1">
    <location>
        <begin position="1"/>
        <end position="31"/>
    </location>
</feature>
<protein>
    <submittedName>
        <fullName evidence="3">DUF883 family protein</fullName>
    </submittedName>
</protein>
<keyword evidence="2" id="KW-1133">Transmembrane helix</keyword>
<sequence>MASTGDLAPSRPTTTRKSSASNGAAKSAALAKREEHLEEMVNRLQDDIKAIAATLARMGNDKVSTATEAAKSEADKMVAKGQRMVDDVSAQAGEFERQLKDTIRERPLTAVASAVGIGFILALLARK</sequence>
<evidence type="ECO:0000313" key="4">
    <source>
        <dbReference type="Proteomes" id="UP001156140"/>
    </source>
</evidence>
<evidence type="ECO:0000256" key="1">
    <source>
        <dbReference type="SAM" id="MobiDB-lite"/>
    </source>
</evidence>
<feature type="transmembrane region" description="Helical" evidence="2">
    <location>
        <begin position="107"/>
        <end position="125"/>
    </location>
</feature>